<dbReference type="InterPro" id="IPR018076">
    <property type="entry name" value="T2SS_GspF_dom"/>
</dbReference>
<evidence type="ECO:0000259" key="7">
    <source>
        <dbReference type="Pfam" id="PF00482"/>
    </source>
</evidence>
<keyword evidence="3 6" id="KW-0812">Transmembrane</keyword>
<evidence type="ECO:0000256" key="4">
    <source>
        <dbReference type="ARBA" id="ARBA00022989"/>
    </source>
</evidence>
<proteinExistence type="predicted"/>
<dbReference type="PATRIC" id="fig|742818.3.peg.1429"/>
<name>K0Z8Z4_9ACTN</name>
<keyword evidence="9" id="KW-1185">Reference proteome</keyword>
<feature type="domain" description="Type II secretion system protein GspF" evidence="7">
    <location>
        <begin position="90"/>
        <end position="215"/>
    </location>
</feature>
<dbReference type="HOGENOM" id="CLU_1239460_0_0_11"/>
<dbReference type="AlphaFoldDB" id="K0Z8Z4"/>
<dbReference type="PANTHER" id="PTHR35007">
    <property type="entry name" value="INTEGRAL MEMBRANE PROTEIN-RELATED"/>
    <property type="match status" value="1"/>
</dbReference>
<sequence length="223" mass="25008">MAWMVMATIGASAFGWIVCAAVLERLEERKRVDKLVHLLPGNDDNSRFVESTPKEAGRFSRVLRGKSALSQRQRTKERLEIQRHIPEMVDAVALGMRAGLSFESAFELYCERFDDVLSRKCRRAHACWESGLVSRDAALRALAEEVDVPVMTRFVGNVIRCLRYGSPMSRVFESVASEARSCYRSQMEEVVAKAPVKMLMPTAGLILPAMLIVVMGPVLLEFV</sequence>
<organism evidence="8 9">
    <name type="scientific">Slackia piriformis YIT 12062</name>
    <dbReference type="NCBI Taxonomy" id="742818"/>
    <lineage>
        <taxon>Bacteria</taxon>
        <taxon>Bacillati</taxon>
        <taxon>Actinomycetota</taxon>
        <taxon>Coriobacteriia</taxon>
        <taxon>Eggerthellales</taxon>
        <taxon>Eggerthellaceae</taxon>
        <taxon>Slackia</taxon>
    </lineage>
</organism>
<keyword evidence="2" id="KW-1003">Cell membrane</keyword>
<keyword evidence="4 6" id="KW-1133">Transmembrane helix</keyword>
<gene>
    <name evidence="8" type="ORF">HMPREF9451_01361</name>
</gene>
<comment type="caution">
    <text evidence="8">The sequence shown here is derived from an EMBL/GenBank/DDBJ whole genome shotgun (WGS) entry which is preliminary data.</text>
</comment>
<dbReference type="Pfam" id="PF00482">
    <property type="entry name" value="T2SSF"/>
    <property type="match status" value="1"/>
</dbReference>
<evidence type="ECO:0000256" key="1">
    <source>
        <dbReference type="ARBA" id="ARBA00004651"/>
    </source>
</evidence>
<reference evidence="8 9" key="1">
    <citation type="submission" date="2012-08" db="EMBL/GenBank/DDBJ databases">
        <title>The Genome Sequence of Slackia piriformis YIT 12062.</title>
        <authorList>
            <consortium name="The Broad Institute Genome Sequencing Platform"/>
            <person name="Earl A."/>
            <person name="Ward D."/>
            <person name="Feldgarden M."/>
            <person name="Gevers D."/>
            <person name="Morotomi M."/>
            <person name="Walker B."/>
            <person name="Young S.K."/>
            <person name="Zeng Q."/>
            <person name="Gargeya S."/>
            <person name="Fitzgerald M."/>
            <person name="Haas B."/>
            <person name="Abouelleil A."/>
            <person name="Alvarado L."/>
            <person name="Arachchi H.M."/>
            <person name="Berlin A.M."/>
            <person name="Chapman S.B."/>
            <person name="Goldberg J."/>
            <person name="Griggs A."/>
            <person name="Gujja S."/>
            <person name="Hansen M."/>
            <person name="Howarth C."/>
            <person name="Imamovic A."/>
            <person name="Larimer J."/>
            <person name="McCowen C."/>
            <person name="Montmayeur A."/>
            <person name="Murphy C."/>
            <person name="Neiman D."/>
            <person name="Pearson M."/>
            <person name="Priest M."/>
            <person name="Roberts A."/>
            <person name="Saif S."/>
            <person name="Shea T."/>
            <person name="Sisk P."/>
            <person name="Sykes S."/>
            <person name="Wortman J."/>
            <person name="Nusbaum C."/>
            <person name="Birren B."/>
        </authorList>
    </citation>
    <scope>NUCLEOTIDE SEQUENCE [LARGE SCALE GENOMIC DNA]</scope>
    <source>
        <strain evidence="8 9">YIT 12062</strain>
    </source>
</reference>
<dbReference type="PANTHER" id="PTHR35007:SF2">
    <property type="entry name" value="PILUS ASSEMBLE PROTEIN"/>
    <property type="match status" value="1"/>
</dbReference>
<dbReference type="GO" id="GO:0005886">
    <property type="term" value="C:plasma membrane"/>
    <property type="evidence" value="ECO:0007669"/>
    <property type="project" value="UniProtKB-SubCell"/>
</dbReference>
<evidence type="ECO:0000256" key="2">
    <source>
        <dbReference type="ARBA" id="ARBA00022475"/>
    </source>
</evidence>
<protein>
    <recommendedName>
        <fullName evidence="7">Type II secretion system protein GspF domain-containing protein</fullName>
    </recommendedName>
</protein>
<dbReference type="OrthoDB" id="3186511at2"/>
<evidence type="ECO:0000256" key="5">
    <source>
        <dbReference type="ARBA" id="ARBA00023136"/>
    </source>
</evidence>
<keyword evidence="5 6" id="KW-0472">Membrane</keyword>
<evidence type="ECO:0000256" key="6">
    <source>
        <dbReference type="SAM" id="Phobius"/>
    </source>
</evidence>
<evidence type="ECO:0000313" key="9">
    <source>
        <dbReference type="Proteomes" id="UP000006069"/>
    </source>
</evidence>
<evidence type="ECO:0000256" key="3">
    <source>
        <dbReference type="ARBA" id="ARBA00022692"/>
    </source>
</evidence>
<dbReference type="Proteomes" id="UP000006069">
    <property type="component" value="Unassembled WGS sequence"/>
</dbReference>
<comment type="subcellular location">
    <subcellularLocation>
        <location evidence="1">Cell membrane</location>
        <topology evidence="1">Multi-pass membrane protein</topology>
    </subcellularLocation>
</comment>
<dbReference type="eggNOG" id="COG2064">
    <property type="taxonomic scope" value="Bacteria"/>
</dbReference>
<dbReference type="EMBL" id="ADMD01000007">
    <property type="protein sequence ID" value="EJZ83840.1"/>
    <property type="molecule type" value="Genomic_DNA"/>
</dbReference>
<feature type="transmembrane region" description="Helical" evidence="6">
    <location>
        <begin position="198"/>
        <end position="220"/>
    </location>
</feature>
<accession>K0Z8Z4</accession>
<dbReference type="InParanoid" id="K0Z8Z4"/>
<evidence type="ECO:0000313" key="8">
    <source>
        <dbReference type="EMBL" id="EJZ83840.1"/>
    </source>
</evidence>